<dbReference type="AlphaFoldDB" id="A0A0H5RCN4"/>
<reference evidence="1" key="1">
    <citation type="submission" date="2015-04" db="EMBL/GenBank/DDBJ databases">
        <title>The genome sequence of the plant pathogenic Rhizarian Plasmodiophora brassicae reveals insights in its biotrophic life cycle and the origin of chitin synthesis.</title>
        <authorList>
            <person name="Schwelm A."/>
            <person name="Fogelqvist J."/>
            <person name="Knaust A."/>
            <person name="Julke S."/>
            <person name="Lilja T."/>
            <person name="Dhandapani V."/>
            <person name="Bonilla-Rosso G."/>
            <person name="Karlsson M."/>
            <person name="Shevchenko A."/>
            <person name="Choi S.R."/>
            <person name="Kim H.G."/>
            <person name="Park J.Y."/>
            <person name="Lim Y.P."/>
            <person name="Ludwig-Muller J."/>
            <person name="Dixelius C."/>
        </authorList>
    </citation>
    <scope>NUCLEOTIDE SEQUENCE</scope>
    <source>
        <tissue evidence="1">Potato root galls</tissue>
    </source>
</reference>
<feature type="non-terminal residue" evidence="1">
    <location>
        <position position="1"/>
    </location>
</feature>
<proteinExistence type="predicted"/>
<accession>A0A0H5RCN4</accession>
<evidence type="ECO:0000313" key="1">
    <source>
        <dbReference type="EMBL" id="CRZ11342.1"/>
    </source>
</evidence>
<name>A0A0H5RCN4_9EUKA</name>
<dbReference type="EMBL" id="HACM01010900">
    <property type="protein sequence ID" value="CRZ11342.1"/>
    <property type="molecule type" value="Transcribed_RNA"/>
</dbReference>
<organism evidence="1">
    <name type="scientific">Spongospora subterranea</name>
    <dbReference type="NCBI Taxonomy" id="70186"/>
    <lineage>
        <taxon>Eukaryota</taxon>
        <taxon>Sar</taxon>
        <taxon>Rhizaria</taxon>
        <taxon>Endomyxa</taxon>
        <taxon>Phytomyxea</taxon>
        <taxon>Plasmodiophorida</taxon>
        <taxon>Plasmodiophoridae</taxon>
        <taxon>Spongospora</taxon>
    </lineage>
</organism>
<protein>
    <submittedName>
        <fullName evidence="1">Uncharacterized protein</fullName>
    </submittedName>
</protein>
<sequence>SNPWSSAVDPGSIDYLLSRTNDLALPPVESAPGPPNYDRADRLLKSIGIRQTIDDTAVALERLRLITQYHQIFSDKQQKIIRNLLHHFSQITDNGRKIRLTLSRPVPSQSLHIPHQYHSSVVHAVGFMDSSHKSWDQYNQNLYWVMKHRRKDIREVGEVCKRICQELGKADQYYDVLSSIRDQLIDYSMVVGS</sequence>